<dbReference type="PANTHER" id="PTHR32227">
    <property type="entry name" value="GLUCAN ENDO-1,3-BETA-GLUCOSIDASE BG1-RELATED-RELATED"/>
    <property type="match status" value="1"/>
</dbReference>
<dbReference type="EMBL" id="JAPFFK010000007">
    <property type="protein sequence ID" value="KAJ6756859.1"/>
    <property type="molecule type" value="Genomic_DNA"/>
</dbReference>
<dbReference type="Pfam" id="PF00332">
    <property type="entry name" value="Glyco_hydro_17"/>
    <property type="match status" value="1"/>
</dbReference>
<evidence type="ECO:0000256" key="1">
    <source>
        <dbReference type="ARBA" id="ARBA00000382"/>
    </source>
</evidence>
<evidence type="ECO:0000256" key="8">
    <source>
        <dbReference type="RuleBase" id="RU004335"/>
    </source>
</evidence>
<keyword evidence="9" id="KW-0812">Transmembrane</keyword>
<accession>A0A9Q0VXM9</accession>
<keyword evidence="4" id="KW-0378">Hydrolase</keyword>
<dbReference type="GO" id="GO:0042973">
    <property type="term" value="F:glucan endo-1,3-beta-D-glucosidase activity"/>
    <property type="evidence" value="ECO:0007669"/>
    <property type="project" value="UniProtKB-EC"/>
</dbReference>
<keyword evidence="10" id="KW-0732">Signal</keyword>
<reference evidence="11" key="1">
    <citation type="submission" date="2022-11" db="EMBL/GenBank/DDBJ databases">
        <authorList>
            <person name="Hyden B.L."/>
            <person name="Feng K."/>
            <person name="Yates T."/>
            <person name="Jawdy S."/>
            <person name="Smart L.B."/>
            <person name="Muchero W."/>
        </authorList>
    </citation>
    <scope>NUCLEOTIDE SEQUENCE</scope>
    <source>
        <tissue evidence="11">Shoot tip</tissue>
    </source>
</reference>
<evidence type="ECO:0000256" key="2">
    <source>
        <dbReference type="ARBA" id="ARBA00008773"/>
    </source>
</evidence>
<comment type="similarity">
    <text evidence="2 8">Belongs to the glycosyl hydrolase 17 family.</text>
</comment>
<keyword evidence="9" id="KW-1133">Transmembrane helix</keyword>
<keyword evidence="12" id="KW-1185">Reference proteome</keyword>
<protein>
    <recommendedName>
        <fullName evidence="3">glucan endo-1,3-beta-D-glucosidase</fullName>
        <ecNumber evidence="3">3.2.1.39</ecNumber>
    </recommendedName>
    <alternativeName>
        <fullName evidence="6">(1-&gt;3)-beta-glucan endohydrolase</fullName>
    </alternativeName>
    <alternativeName>
        <fullName evidence="7">Beta-1,3-endoglucanase</fullName>
    </alternativeName>
</protein>
<gene>
    <name evidence="11" type="ORF">OIU79_029108</name>
</gene>
<dbReference type="InterPro" id="IPR000490">
    <property type="entry name" value="Glyco_hydro_17"/>
</dbReference>
<feature type="chain" id="PRO_5040301063" description="glucan endo-1,3-beta-D-glucosidase" evidence="10">
    <location>
        <begin position="28"/>
        <end position="146"/>
    </location>
</feature>
<dbReference type="InterPro" id="IPR017853">
    <property type="entry name" value="GH"/>
</dbReference>
<evidence type="ECO:0000256" key="3">
    <source>
        <dbReference type="ARBA" id="ARBA00012780"/>
    </source>
</evidence>
<sequence>MSRLSRALLYLVLAIILLSGSFPVGESAIGVNWGTISFHRLKPSTVVDLLKENKIKRVKLFDADQGALAALMGSGIEVMIGISNEMLSALSSSTDASDLWVRQNVSRYVVKGGADIRFFSFTLPLFLVSVFAFLGQFDFSQEVGMK</sequence>
<keyword evidence="5" id="KW-0326">Glycosidase</keyword>
<comment type="caution">
    <text evidence="11">The sequence shown here is derived from an EMBL/GenBank/DDBJ whole genome shotgun (WGS) entry which is preliminary data.</text>
</comment>
<organism evidence="11 12">
    <name type="scientific">Salix purpurea</name>
    <name type="common">Purple osier willow</name>
    <dbReference type="NCBI Taxonomy" id="77065"/>
    <lineage>
        <taxon>Eukaryota</taxon>
        <taxon>Viridiplantae</taxon>
        <taxon>Streptophyta</taxon>
        <taxon>Embryophyta</taxon>
        <taxon>Tracheophyta</taxon>
        <taxon>Spermatophyta</taxon>
        <taxon>Magnoliopsida</taxon>
        <taxon>eudicotyledons</taxon>
        <taxon>Gunneridae</taxon>
        <taxon>Pentapetalae</taxon>
        <taxon>rosids</taxon>
        <taxon>fabids</taxon>
        <taxon>Malpighiales</taxon>
        <taxon>Salicaceae</taxon>
        <taxon>Saliceae</taxon>
        <taxon>Salix</taxon>
    </lineage>
</organism>
<evidence type="ECO:0000256" key="6">
    <source>
        <dbReference type="ARBA" id="ARBA00033335"/>
    </source>
</evidence>
<dbReference type="SUPFAM" id="SSF51445">
    <property type="entry name" value="(Trans)glycosidases"/>
    <property type="match status" value="1"/>
</dbReference>
<evidence type="ECO:0000256" key="9">
    <source>
        <dbReference type="SAM" id="Phobius"/>
    </source>
</evidence>
<dbReference type="OrthoDB" id="1932173at2759"/>
<dbReference type="Proteomes" id="UP001151532">
    <property type="component" value="Chromosome 16"/>
</dbReference>
<name>A0A9Q0VXM9_SALPP</name>
<evidence type="ECO:0000256" key="7">
    <source>
        <dbReference type="ARBA" id="ARBA00033417"/>
    </source>
</evidence>
<comment type="catalytic activity">
    <reaction evidence="1">
        <text>Hydrolysis of (1-&gt;3)-beta-D-glucosidic linkages in (1-&gt;3)-beta-D-glucans.</text>
        <dbReference type="EC" id="3.2.1.39"/>
    </reaction>
</comment>
<dbReference type="Gene3D" id="3.20.20.80">
    <property type="entry name" value="Glycosidases"/>
    <property type="match status" value="1"/>
</dbReference>
<dbReference type="InterPro" id="IPR044965">
    <property type="entry name" value="Glyco_hydro_17_plant"/>
</dbReference>
<evidence type="ECO:0000313" key="12">
    <source>
        <dbReference type="Proteomes" id="UP001151532"/>
    </source>
</evidence>
<feature type="transmembrane region" description="Helical" evidence="9">
    <location>
        <begin position="116"/>
        <end position="137"/>
    </location>
</feature>
<dbReference type="AlphaFoldDB" id="A0A9Q0VXM9"/>
<proteinExistence type="inferred from homology"/>
<reference evidence="11" key="2">
    <citation type="journal article" date="2023" name="Int. J. Mol. Sci.">
        <title>De Novo Assembly and Annotation of 11 Diverse Shrub Willow (Salix) Genomes Reveals Novel Gene Organization in Sex-Linked Regions.</title>
        <authorList>
            <person name="Hyden B."/>
            <person name="Feng K."/>
            <person name="Yates T.B."/>
            <person name="Jawdy S."/>
            <person name="Cereghino C."/>
            <person name="Smart L.B."/>
            <person name="Muchero W."/>
        </authorList>
    </citation>
    <scope>NUCLEOTIDE SEQUENCE</scope>
    <source>
        <tissue evidence="11">Shoot tip</tissue>
    </source>
</reference>
<dbReference type="GO" id="GO:0005975">
    <property type="term" value="P:carbohydrate metabolic process"/>
    <property type="evidence" value="ECO:0007669"/>
    <property type="project" value="InterPro"/>
</dbReference>
<evidence type="ECO:0000313" key="11">
    <source>
        <dbReference type="EMBL" id="KAJ6756859.1"/>
    </source>
</evidence>
<keyword evidence="9" id="KW-0472">Membrane</keyword>
<evidence type="ECO:0000256" key="5">
    <source>
        <dbReference type="ARBA" id="ARBA00023295"/>
    </source>
</evidence>
<feature type="signal peptide" evidence="10">
    <location>
        <begin position="1"/>
        <end position="27"/>
    </location>
</feature>
<dbReference type="EC" id="3.2.1.39" evidence="3"/>
<evidence type="ECO:0000256" key="10">
    <source>
        <dbReference type="SAM" id="SignalP"/>
    </source>
</evidence>
<evidence type="ECO:0000256" key="4">
    <source>
        <dbReference type="ARBA" id="ARBA00022801"/>
    </source>
</evidence>